<reference evidence="2 3" key="1">
    <citation type="submission" date="2020-08" db="EMBL/GenBank/DDBJ databases">
        <title>Exploring microbial biodiversity for novel pathways involved in the catabolism of aromatic compounds derived from lignin.</title>
        <authorList>
            <person name="Elkins J."/>
        </authorList>
    </citation>
    <scope>NUCLEOTIDE SEQUENCE [LARGE SCALE GENOMIC DNA]</scope>
    <source>
        <strain evidence="2 3">B1D3A</strain>
    </source>
</reference>
<sequence>MRRHWFIAAALVAASVSTGALAQGAADQQLKALYDAEWQWRVSENMARGEGPPNPHMPHVDAASQARRAAYWSDALKKLDAIPLDQLSPEERINAEVFREALEGFLTEYRFKEYEDAFGFWTWMAPNYGFGSVEGYKAYLSRLSEMPRYVDEQIANMRAGIKRGFTRSAIAVKGREKAVEPLASTDATANPLYQPFTMMPASIPADQIAPLQAQGKAAVAETSKAFAKLLTFLQTQYMPKARTETSAEALPDGKAYYAAKLRQYTTLDLTPDEIHEIGLKEVARIKADMDRTMKESGWTGDFAGFLHFLKTDPQFYAKTPYELLAKSSYVANKINGELKNTIGLLPRYRFTIRPTPDNIAPFATGGNGGLESCKMNTYNLPARPLYTIPPLTAHECAPGHSFQAALALEGPDRPEIRKNTYFSGYGEGWALYMEWLGTKWGIYETPYDEFGRQTYEMWRATRLVIDTGLHHKGWTRQQAYDYLRNHTALSDHEVTIETDRYITSPGQANAYKLGELLIRRKRAEAEKALGDRFDQRWFHDVILGLGAVPLPTLERVIDEWIAGGGKNPNPDLVAD</sequence>
<dbReference type="RefSeq" id="WP_184154104.1">
    <property type="nucleotide sequence ID" value="NZ_JACHKA010000001.1"/>
</dbReference>
<dbReference type="EMBL" id="JACHKA010000001">
    <property type="protein sequence ID" value="MBB5986511.1"/>
    <property type="molecule type" value="Genomic_DNA"/>
</dbReference>
<dbReference type="Proteomes" id="UP001138540">
    <property type="component" value="Unassembled WGS sequence"/>
</dbReference>
<dbReference type="PANTHER" id="PTHR33361">
    <property type="entry name" value="GLR0591 PROTEIN"/>
    <property type="match status" value="1"/>
</dbReference>
<keyword evidence="3" id="KW-1185">Reference proteome</keyword>
<evidence type="ECO:0000313" key="3">
    <source>
        <dbReference type="Proteomes" id="UP001138540"/>
    </source>
</evidence>
<name>A0ABR6NHC4_9SPHN</name>
<accession>A0ABR6NHC4</accession>
<feature type="signal peptide" evidence="1">
    <location>
        <begin position="1"/>
        <end position="22"/>
    </location>
</feature>
<evidence type="ECO:0000313" key="2">
    <source>
        <dbReference type="EMBL" id="MBB5986511.1"/>
    </source>
</evidence>
<organism evidence="2 3">
    <name type="scientific">Sphingobium lignivorans</name>
    <dbReference type="NCBI Taxonomy" id="2735886"/>
    <lineage>
        <taxon>Bacteria</taxon>
        <taxon>Pseudomonadati</taxon>
        <taxon>Pseudomonadota</taxon>
        <taxon>Alphaproteobacteria</taxon>
        <taxon>Sphingomonadales</taxon>
        <taxon>Sphingomonadaceae</taxon>
        <taxon>Sphingobium</taxon>
    </lineage>
</organism>
<comment type="caution">
    <text evidence="2">The sequence shown here is derived from an EMBL/GenBank/DDBJ whole genome shotgun (WGS) entry which is preliminary data.</text>
</comment>
<keyword evidence="1" id="KW-0732">Signal</keyword>
<evidence type="ECO:0000256" key="1">
    <source>
        <dbReference type="SAM" id="SignalP"/>
    </source>
</evidence>
<feature type="chain" id="PRO_5046780548" evidence="1">
    <location>
        <begin position="23"/>
        <end position="575"/>
    </location>
</feature>
<protein>
    <submittedName>
        <fullName evidence="2">Uncharacterized protein (DUF885 family)</fullName>
    </submittedName>
</protein>
<dbReference type="Pfam" id="PF05960">
    <property type="entry name" value="DUF885"/>
    <property type="match status" value="1"/>
</dbReference>
<dbReference type="PANTHER" id="PTHR33361:SF2">
    <property type="entry name" value="DUF885 DOMAIN-CONTAINING PROTEIN"/>
    <property type="match status" value="1"/>
</dbReference>
<gene>
    <name evidence="2" type="ORF">HNP60_002485</name>
</gene>
<proteinExistence type="predicted"/>
<dbReference type="InterPro" id="IPR010281">
    <property type="entry name" value="DUF885"/>
</dbReference>